<proteinExistence type="predicted"/>
<gene>
    <name evidence="1" type="ORF">MNBD_GAMMA25-592</name>
</gene>
<accession>A0A3B1AVN8</accession>
<protein>
    <submittedName>
        <fullName evidence="1">Uncharacterized protein</fullName>
    </submittedName>
</protein>
<evidence type="ECO:0000313" key="1">
    <source>
        <dbReference type="EMBL" id="VAX05801.1"/>
    </source>
</evidence>
<dbReference type="AlphaFoldDB" id="A0A3B1AVN8"/>
<organism evidence="1">
    <name type="scientific">hydrothermal vent metagenome</name>
    <dbReference type="NCBI Taxonomy" id="652676"/>
    <lineage>
        <taxon>unclassified sequences</taxon>
        <taxon>metagenomes</taxon>
        <taxon>ecological metagenomes</taxon>
    </lineage>
</organism>
<dbReference type="EMBL" id="UOFY01000004">
    <property type="protein sequence ID" value="VAX05801.1"/>
    <property type="molecule type" value="Genomic_DNA"/>
</dbReference>
<name>A0A3B1AVN8_9ZZZZ</name>
<sequence>MAHIVIIGASTGGLRYTAERGKNPQSYGYFQFGKFSFRSI</sequence>
<reference evidence="1" key="1">
    <citation type="submission" date="2018-06" db="EMBL/GenBank/DDBJ databases">
        <authorList>
            <person name="Zhirakovskaya E."/>
        </authorList>
    </citation>
    <scope>NUCLEOTIDE SEQUENCE</scope>
</reference>